<name>X1K452_9ZZZZ</name>
<dbReference type="SUPFAM" id="SSF53335">
    <property type="entry name" value="S-adenosyl-L-methionine-dependent methyltransferases"/>
    <property type="match status" value="1"/>
</dbReference>
<comment type="caution">
    <text evidence="1">The sequence shown here is derived from an EMBL/GenBank/DDBJ whole genome shotgun (WGS) entry which is preliminary data.</text>
</comment>
<accession>X1K452</accession>
<protein>
    <recommendedName>
        <fullName evidence="2">Methyltransferase type 11 domain-containing protein</fullName>
    </recommendedName>
</protein>
<organism evidence="1">
    <name type="scientific">marine sediment metagenome</name>
    <dbReference type="NCBI Taxonomy" id="412755"/>
    <lineage>
        <taxon>unclassified sequences</taxon>
        <taxon>metagenomes</taxon>
        <taxon>ecological metagenomes</taxon>
    </lineage>
</organism>
<dbReference type="InterPro" id="IPR029063">
    <property type="entry name" value="SAM-dependent_MTases_sf"/>
</dbReference>
<gene>
    <name evidence="1" type="ORF">S03H2_59796</name>
</gene>
<sequence>YSNEDFQYIWNPCFDLKGLPFKKFDILVSQAVLEHLSDIRKTFDILYNKIVSSAIMVHEVGLGAHTGFIRNLDPLNHLRYSDLIWNLLRFDGSPNRIRMTEFRKIMIDLGFKKVRTKQIATLDKEYVKNSKPYLSNRFKEYLD</sequence>
<proteinExistence type="predicted"/>
<reference evidence="1" key="1">
    <citation type="journal article" date="2014" name="Front. Microbiol.">
        <title>High frequency of phylogenetically diverse reductive dehalogenase-homologous genes in deep subseafloor sedimentary metagenomes.</title>
        <authorList>
            <person name="Kawai M."/>
            <person name="Futagami T."/>
            <person name="Toyoda A."/>
            <person name="Takaki Y."/>
            <person name="Nishi S."/>
            <person name="Hori S."/>
            <person name="Arai W."/>
            <person name="Tsubouchi T."/>
            <person name="Morono Y."/>
            <person name="Uchiyama I."/>
            <person name="Ito T."/>
            <person name="Fujiyama A."/>
            <person name="Inagaki F."/>
            <person name="Takami H."/>
        </authorList>
    </citation>
    <scope>NUCLEOTIDE SEQUENCE</scope>
    <source>
        <strain evidence="1">Expedition CK06-06</strain>
    </source>
</reference>
<evidence type="ECO:0008006" key="2">
    <source>
        <dbReference type="Google" id="ProtNLM"/>
    </source>
</evidence>
<dbReference type="Gene3D" id="3.40.50.150">
    <property type="entry name" value="Vaccinia Virus protein VP39"/>
    <property type="match status" value="1"/>
</dbReference>
<evidence type="ECO:0000313" key="1">
    <source>
        <dbReference type="EMBL" id="GAH85029.1"/>
    </source>
</evidence>
<dbReference type="AlphaFoldDB" id="X1K452"/>
<dbReference type="EMBL" id="BARU01038471">
    <property type="protein sequence ID" value="GAH85029.1"/>
    <property type="molecule type" value="Genomic_DNA"/>
</dbReference>
<feature type="non-terminal residue" evidence="1">
    <location>
        <position position="1"/>
    </location>
</feature>